<feature type="compositionally biased region" description="Low complexity" evidence="1">
    <location>
        <begin position="123"/>
        <end position="153"/>
    </location>
</feature>
<dbReference type="AlphaFoldDB" id="A0A0W7WP39"/>
<sequence length="569" mass="57049">MARGILTGVIWGVVVSGVSVAALGVAIGPPTADPGPEATRAAQSPAADLADDGDARAPEVASSEGADDPEEAEGADLAPVAPEQTGEAASTTPEPAAEAVATTADPDPADTDELPAADERAEPTASEATSPTAAPPAADRQAAGEEMAAAAPEVLEDRSQPGRRPAPESGVALPPRPDAALDEPASPRDVGADTVPLDRPEVGAAPDALSPGVEPAEGAEVAVARDAPVSPARQGTAPGAPSPDAEPDISTDPAQPPIPQVPQGESALVTERPAPSDGPALELRPGTESAPEPVQAQSPSAPGIGRPATSLIDRDPAVREGRLPTVGETSETAPAEAAPRAGDSPLTRFAAESTADAEVPRLSVVLIDDGSGPLGPDALAAFPFPVSFAIDPSHPTAAETAAAYRERGFEVLALADMPEGAQAADVEVALAGALDAVPEAVAVLEAPGGGLQASRAVSSQATAYLAASGHGMVMMPKGLNTAQQLAAKEGVPSTTLFRDFDGEGQDPATIRRTLDQAAFRARQEGAVVMLGRLRADTVSALVLWGLQDRGTSIAMVPVSQVLRESVAPE</sequence>
<dbReference type="InterPro" id="IPR011330">
    <property type="entry name" value="Glyco_hydro/deAcase_b/a-brl"/>
</dbReference>
<evidence type="ECO:0000313" key="2">
    <source>
        <dbReference type="EMBL" id="KUF12371.1"/>
    </source>
</evidence>
<dbReference type="Pfam" id="PF04748">
    <property type="entry name" value="Polysacc_deac_2"/>
    <property type="match status" value="1"/>
</dbReference>
<dbReference type="RefSeq" id="WP_058860317.1">
    <property type="nucleotide sequence ID" value="NZ_LPXO01000001.1"/>
</dbReference>
<dbReference type="GO" id="GO:0005975">
    <property type="term" value="P:carbohydrate metabolic process"/>
    <property type="evidence" value="ECO:0007669"/>
    <property type="project" value="InterPro"/>
</dbReference>
<dbReference type="OrthoDB" id="7658418at2"/>
<dbReference type="Gene3D" id="3.20.20.370">
    <property type="entry name" value="Glycoside hydrolase/deacetylase"/>
    <property type="match status" value="1"/>
</dbReference>
<keyword evidence="3" id="KW-1185">Reference proteome</keyword>
<organism evidence="2 3">
    <name type="scientific">Pseudoponticoccus marisrubri</name>
    <dbReference type="NCBI Taxonomy" id="1685382"/>
    <lineage>
        <taxon>Bacteria</taxon>
        <taxon>Pseudomonadati</taxon>
        <taxon>Pseudomonadota</taxon>
        <taxon>Alphaproteobacteria</taxon>
        <taxon>Rhodobacterales</taxon>
        <taxon>Roseobacteraceae</taxon>
        <taxon>Pseudoponticoccus</taxon>
    </lineage>
</organism>
<reference evidence="2 3" key="1">
    <citation type="submission" date="2015-12" db="EMBL/GenBank/DDBJ databases">
        <authorList>
            <person name="Shamseldin A."/>
            <person name="Moawad H."/>
            <person name="Abd El-Rahim W.M."/>
            <person name="Sadowsky M.J."/>
        </authorList>
    </citation>
    <scope>NUCLEOTIDE SEQUENCE [LARGE SCALE GENOMIC DNA]</scope>
    <source>
        <strain evidence="2 3">SJ5A-1</strain>
    </source>
</reference>
<dbReference type="STRING" id="1685382.AVJ23_01165"/>
<dbReference type="EMBL" id="LPXO01000001">
    <property type="protein sequence ID" value="KUF12371.1"/>
    <property type="molecule type" value="Genomic_DNA"/>
</dbReference>
<proteinExistence type="predicted"/>
<feature type="compositionally biased region" description="Low complexity" evidence="1">
    <location>
        <begin position="328"/>
        <end position="341"/>
    </location>
</feature>
<comment type="caution">
    <text evidence="2">The sequence shown here is derived from an EMBL/GenBank/DDBJ whole genome shotgun (WGS) entry which is preliminary data.</text>
</comment>
<name>A0A0W7WP39_9RHOB</name>
<feature type="compositionally biased region" description="Low complexity" evidence="1">
    <location>
        <begin position="211"/>
        <end position="224"/>
    </location>
</feature>
<dbReference type="CDD" id="cd10936">
    <property type="entry name" value="CE4_DAC2"/>
    <property type="match status" value="1"/>
</dbReference>
<feature type="compositionally biased region" description="Acidic residues" evidence="1">
    <location>
        <begin position="65"/>
        <end position="74"/>
    </location>
</feature>
<evidence type="ECO:0000256" key="1">
    <source>
        <dbReference type="SAM" id="MobiDB-lite"/>
    </source>
</evidence>
<feature type="region of interest" description="Disordered" evidence="1">
    <location>
        <begin position="30"/>
        <end position="345"/>
    </location>
</feature>
<feature type="compositionally biased region" description="Low complexity" evidence="1">
    <location>
        <begin position="87"/>
        <end position="106"/>
    </location>
</feature>
<feature type="compositionally biased region" description="Basic and acidic residues" evidence="1">
    <location>
        <begin position="312"/>
        <end position="322"/>
    </location>
</feature>
<dbReference type="InterPro" id="IPR006837">
    <property type="entry name" value="Divergent_DAC"/>
</dbReference>
<protein>
    <recommendedName>
        <fullName evidence="4">Divergent polysaccharide deacetylase</fullName>
    </recommendedName>
</protein>
<evidence type="ECO:0000313" key="3">
    <source>
        <dbReference type="Proteomes" id="UP000054396"/>
    </source>
</evidence>
<dbReference type="Proteomes" id="UP000054396">
    <property type="component" value="Unassembled WGS sequence"/>
</dbReference>
<dbReference type="SUPFAM" id="SSF88713">
    <property type="entry name" value="Glycoside hydrolase/deacetylase"/>
    <property type="match status" value="1"/>
</dbReference>
<accession>A0A0W7WP39</accession>
<feature type="compositionally biased region" description="Acidic residues" evidence="1">
    <location>
        <begin position="107"/>
        <end position="116"/>
    </location>
</feature>
<evidence type="ECO:0008006" key="4">
    <source>
        <dbReference type="Google" id="ProtNLM"/>
    </source>
</evidence>
<gene>
    <name evidence="2" type="ORF">AVJ23_01165</name>
</gene>